<accession>Q36335</accession>
<dbReference type="RefSeq" id="YP_002309434.1">
    <property type="nucleotide sequence ID" value="NC_001677.2"/>
</dbReference>
<name>Q36335_CHOCR</name>
<geneLocation type="mitochondrion" evidence="1"/>
<dbReference type="AlphaFoldDB" id="Q36335"/>
<protein>
    <submittedName>
        <fullName evidence="1">Uncharacterized protein</fullName>
    </submittedName>
</protein>
<dbReference type="GeneID" id="7020990"/>
<dbReference type="PIR" id="S59098">
    <property type="entry name" value="S59098"/>
</dbReference>
<evidence type="ECO:0000313" key="1">
    <source>
        <dbReference type="EMBL" id="CAA87614.1"/>
    </source>
</evidence>
<proteinExistence type="predicted"/>
<dbReference type="EMBL" id="Z47547">
    <property type="protein sequence ID" value="CAA87614.1"/>
    <property type="molecule type" value="Genomic_DNA"/>
</dbReference>
<reference evidence="1" key="1">
    <citation type="journal article" date="1995" name="J. Mol. Biol.">
        <title>Complete sequence of the mitochondrial DNA of the rhodophyte Chondrus crispus (Gigartinales). Gene content and genome organization.</title>
        <authorList>
            <person name="Leblanc C."/>
            <person name="Boyen C."/>
            <person name="Richard O."/>
            <person name="Bonnard G."/>
            <person name="Grienenberger J.M."/>
            <person name="Kloareg B."/>
        </authorList>
    </citation>
    <scope>NUCLEOTIDE SEQUENCE</scope>
    <source>
        <tissue evidence="1">Apices</tissue>
    </source>
</reference>
<dbReference type="KEGG" id="ccp:ChcroMp46"/>
<sequence>MHKIANLKKIGSNPILAFYKARGLQLYILNYLKNYERYSSKRKNDRCRISNYRFNWCRCWCRNCIWIFSYGLCT</sequence>
<keyword evidence="1" id="KW-0496">Mitochondrion</keyword>
<organism evidence="1">
    <name type="scientific">Chondrus crispus</name>
    <name type="common">Carrageen Irish moss</name>
    <name type="synonym">Polymorpha crispa</name>
    <dbReference type="NCBI Taxonomy" id="2769"/>
    <lineage>
        <taxon>Eukaryota</taxon>
        <taxon>Rhodophyta</taxon>
        <taxon>Florideophyceae</taxon>
        <taxon>Rhodymeniophycidae</taxon>
        <taxon>Gigartinales</taxon>
        <taxon>Gigartinaceae</taxon>
        <taxon>Chondrus</taxon>
    </lineage>
</organism>